<dbReference type="RefSeq" id="WP_045831403.1">
    <property type="nucleotide sequence ID" value="NZ_JZRB01000085.1"/>
</dbReference>
<proteinExistence type="predicted"/>
<dbReference type="PATRIC" id="fig|345309.4.peg.4091"/>
<keyword evidence="2" id="KW-1185">Reference proteome</keyword>
<evidence type="ECO:0000313" key="2">
    <source>
        <dbReference type="Proteomes" id="UP000033651"/>
    </source>
</evidence>
<organism evidence="1 2">
    <name type="scientific">Luteibacter yeojuensis</name>
    <dbReference type="NCBI Taxonomy" id="345309"/>
    <lineage>
        <taxon>Bacteria</taxon>
        <taxon>Pseudomonadati</taxon>
        <taxon>Pseudomonadota</taxon>
        <taxon>Gammaproteobacteria</taxon>
        <taxon>Lysobacterales</taxon>
        <taxon>Rhodanobacteraceae</taxon>
        <taxon>Luteibacter</taxon>
    </lineage>
</organism>
<sequence length="155" mass="17211">MAYRIRGIDPSPFVSLYGLTEAELHARGALRRVATDDTGYPERIELRNASKGDSLLLVNYTHQPAAGPYHASHAVFLREGAMEAVQVVDEVPEVLACRMISLRAFTKDDLIDHAVLVDGRQLDEAIRRMLGVQSVAYVHAHYAAYGCFAAYVDRH</sequence>
<dbReference type="EMBL" id="JZRB01000085">
    <property type="protein sequence ID" value="KJV24927.1"/>
    <property type="molecule type" value="Genomic_DNA"/>
</dbReference>
<accession>A0A0F3K1P7</accession>
<dbReference type="Proteomes" id="UP000033651">
    <property type="component" value="Unassembled WGS sequence"/>
</dbReference>
<reference evidence="1 2" key="1">
    <citation type="submission" date="2015-03" db="EMBL/GenBank/DDBJ databases">
        <title>Draft genome sequence of Luteibacter yeojuensis strain SU11.</title>
        <authorList>
            <person name="Sulaiman J."/>
            <person name="Priya K."/>
            <person name="Chan K.-G."/>
        </authorList>
    </citation>
    <scope>NUCLEOTIDE SEQUENCE [LARGE SCALE GENOMIC DNA]</scope>
    <source>
        <strain evidence="1 2">SU11</strain>
    </source>
</reference>
<dbReference type="Pfam" id="PF06718">
    <property type="entry name" value="DUF1203"/>
    <property type="match status" value="1"/>
</dbReference>
<dbReference type="AlphaFoldDB" id="A0A0F3K1P7"/>
<protein>
    <recommendedName>
        <fullName evidence="3">DUF1203 domain-containing protein</fullName>
    </recommendedName>
</protein>
<dbReference type="InterPro" id="IPR009593">
    <property type="entry name" value="DUF1203"/>
</dbReference>
<gene>
    <name evidence="1" type="ORF">VI08_19985</name>
</gene>
<evidence type="ECO:0000313" key="1">
    <source>
        <dbReference type="EMBL" id="KJV24927.1"/>
    </source>
</evidence>
<evidence type="ECO:0008006" key="3">
    <source>
        <dbReference type="Google" id="ProtNLM"/>
    </source>
</evidence>
<dbReference type="PIRSF" id="PIRSF034110">
    <property type="entry name" value="DUF1203"/>
    <property type="match status" value="1"/>
</dbReference>
<comment type="caution">
    <text evidence="1">The sequence shown here is derived from an EMBL/GenBank/DDBJ whole genome shotgun (WGS) entry which is preliminary data.</text>
</comment>
<dbReference type="OrthoDB" id="5953307at2"/>
<name>A0A0F3K1P7_9GAMM</name>